<proteinExistence type="predicted"/>
<evidence type="ECO:0008006" key="4">
    <source>
        <dbReference type="Google" id="ProtNLM"/>
    </source>
</evidence>
<feature type="compositionally biased region" description="Low complexity" evidence="1">
    <location>
        <begin position="178"/>
        <end position="201"/>
    </location>
</feature>
<name>L7VQE3_9BACT</name>
<feature type="compositionally biased region" description="Low complexity" evidence="1">
    <location>
        <begin position="39"/>
        <end position="56"/>
    </location>
</feature>
<feature type="transmembrane region" description="Helical" evidence="2">
    <location>
        <begin position="113"/>
        <end position="134"/>
    </location>
</feature>
<feature type="compositionally biased region" description="Polar residues" evidence="1">
    <location>
        <begin position="58"/>
        <end position="74"/>
    </location>
</feature>
<feature type="compositionally biased region" description="Polar residues" evidence="1">
    <location>
        <begin position="154"/>
        <end position="165"/>
    </location>
</feature>
<keyword evidence="2" id="KW-1133">Transmembrane helix</keyword>
<feature type="compositionally biased region" description="Basic and acidic residues" evidence="1">
    <location>
        <begin position="17"/>
        <end position="35"/>
    </location>
</feature>
<feature type="compositionally biased region" description="Low complexity" evidence="1">
    <location>
        <begin position="220"/>
        <end position="238"/>
    </location>
</feature>
<keyword evidence="2" id="KW-0472">Membrane</keyword>
<dbReference type="EMBL" id="JX649863">
    <property type="protein sequence ID" value="AGC71132.1"/>
    <property type="molecule type" value="Genomic_DNA"/>
</dbReference>
<feature type="region of interest" description="Disordered" evidence="1">
    <location>
        <begin position="142"/>
        <end position="247"/>
    </location>
</feature>
<evidence type="ECO:0000313" key="3">
    <source>
        <dbReference type="EMBL" id="AGC71132.1"/>
    </source>
</evidence>
<feature type="region of interest" description="Disordered" evidence="1">
    <location>
        <begin position="15"/>
        <end position="96"/>
    </location>
</feature>
<dbReference type="NCBIfam" id="NF033768">
    <property type="entry name" value="myxo_SS_tail"/>
    <property type="match status" value="1"/>
</dbReference>
<protein>
    <recommendedName>
        <fullName evidence="4">AgmX/PglI C-terminal domain-containing protein</fullName>
    </recommendedName>
</protein>
<sequence length="351" mass="36959">MLPDDVLSVLHAATSDRAADRAVDRAVDRADETPRRARPAAGSSQSSGRSSGRPPRTLQPNVETAPQFVAMSSGSRDRAQPSGVPRSVADEPTVPISYRPTQTRAGFGLLRSVLFGLLWLLLAGLVAMLVVWVLPERQPERQPERSMEHPSPLQPQAMSPATSVRSEPARTSRPTSKPSASSSPGALSSALPSQAGSASLQPAGSASATVPPSGLPAVPPSSASAASPAMATAQTAPANEDRPLSAAERAAWQQDLANIEFVASTYSAQVRACYERAVRGLGGEPPRGRVELVFTLSDVGMAQNVAVSDDTLGLPVLQSCLSQRVSEWRFPRPVGPLRTFRFPFAFSGSKP</sequence>
<reference evidence="3" key="1">
    <citation type="submission" date="2012-09" db="EMBL/GenBank/DDBJ databases">
        <title>Metagenomic Characterization of a Microbial Community in Wastewater Detects High Levels of Antibiotic Resistance.</title>
        <authorList>
            <person name="Abrams M."/>
            <person name="Caldwell A."/>
            <person name="Vandaei E."/>
            <person name="Lee W."/>
            <person name="Perrott J."/>
            <person name="Khan S.Y."/>
            <person name="Ta J."/>
            <person name="Romero D."/>
            <person name="Nguyen V."/>
            <person name="Pourmand N."/>
            <person name="Ouverney C.C."/>
        </authorList>
    </citation>
    <scope>NUCLEOTIDE SEQUENCE</scope>
</reference>
<dbReference type="InterPro" id="IPR049806">
    <property type="entry name" value="MasK-like_C"/>
</dbReference>
<keyword evidence="2" id="KW-0812">Transmembrane</keyword>
<organism evidence="3">
    <name type="scientific">uncultured bacterium A1Q1_fos_18</name>
    <dbReference type="NCBI Taxonomy" id="1256551"/>
    <lineage>
        <taxon>Bacteria</taxon>
        <taxon>environmental samples</taxon>
    </lineage>
</organism>
<dbReference type="AlphaFoldDB" id="L7VQE3"/>
<evidence type="ECO:0000256" key="2">
    <source>
        <dbReference type="SAM" id="Phobius"/>
    </source>
</evidence>
<accession>L7VQE3</accession>
<evidence type="ECO:0000256" key="1">
    <source>
        <dbReference type="SAM" id="MobiDB-lite"/>
    </source>
</evidence>